<sequence length="48" mass="5856">MFILMIYLLFFEVVFREGVNKSLLLRRQLPGSRNRGHSFLFRFSWCVM</sequence>
<name>A0A1G4XQW8_9ENTR</name>
<organism evidence="1 2">
    <name type="scientific">Kosakonia sacchari</name>
    <dbReference type="NCBI Taxonomy" id="1158459"/>
    <lineage>
        <taxon>Bacteria</taxon>
        <taxon>Pseudomonadati</taxon>
        <taxon>Pseudomonadota</taxon>
        <taxon>Gammaproteobacteria</taxon>
        <taxon>Enterobacterales</taxon>
        <taxon>Enterobacteriaceae</taxon>
        <taxon>Kosakonia</taxon>
    </lineage>
</organism>
<reference evidence="1 2" key="1">
    <citation type="submission" date="2016-10" db="EMBL/GenBank/DDBJ databases">
        <authorList>
            <person name="Varghese N."/>
            <person name="Submissions S."/>
        </authorList>
    </citation>
    <scope>NUCLEOTIDE SEQUENCE [LARGE SCALE GENOMIC DNA]</scope>
    <source>
        <strain evidence="1 2">CGMCC 1.12102</strain>
    </source>
</reference>
<evidence type="ECO:0000313" key="2">
    <source>
        <dbReference type="Proteomes" id="UP000183569"/>
    </source>
</evidence>
<dbReference type="EMBL" id="FMUI01000003">
    <property type="protein sequence ID" value="SCX43629.1"/>
    <property type="molecule type" value="Genomic_DNA"/>
</dbReference>
<dbReference type="Proteomes" id="UP000183569">
    <property type="component" value="Unassembled WGS sequence"/>
</dbReference>
<evidence type="ECO:0000313" key="1">
    <source>
        <dbReference type="EMBL" id="SCX43629.1"/>
    </source>
</evidence>
<proteinExistence type="predicted"/>
<dbReference type="AlphaFoldDB" id="A0A1G4XQW8"/>
<comment type="caution">
    <text evidence="1">The sequence shown here is derived from an EMBL/GenBank/DDBJ whole genome shotgun (WGS) entry which is preliminary data.</text>
</comment>
<accession>A0A1G4XQW8</accession>
<protein>
    <submittedName>
        <fullName evidence="1">Uncharacterized protein</fullName>
    </submittedName>
</protein>
<gene>
    <name evidence="1" type="ORF">SAMN02927897_01259</name>
</gene>